<comment type="pathway">
    <text evidence="3 11">Protein modification; protein ubiquitination.</text>
</comment>
<dbReference type="Proteomes" id="UP000653305">
    <property type="component" value="Unassembled WGS sequence"/>
</dbReference>
<evidence type="ECO:0000256" key="7">
    <source>
        <dbReference type="ARBA" id="ARBA00022786"/>
    </source>
</evidence>
<dbReference type="SUPFAM" id="SSF57850">
    <property type="entry name" value="RING/U-box"/>
    <property type="match status" value="1"/>
</dbReference>
<comment type="subcellular location">
    <subcellularLocation>
        <location evidence="2">Endomembrane system</location>
    </subcellularLocation>
    <subcellularLocation>
        <location evidence="11">Endoplasmic reticulum membrane</location>
        <topology evidence="11">Single-pass type IV membrane protein</topology>
    </subcellularLocation>
</comment>
<keyword evidence="15" id="KW-1185">Reference proteome</keyword>
<dbReference type="GO" id="GO:0061630">
    <property type="term" value="F:ubiquitin protein ligase activity"/>
    <property type="evidence" value="ECO:0007669"/>
    <property type="project" value="UniProtKB-UniRule"/>
</dbReference>
<dbReference type="GO" id="GO:0008270">
    <property type="term" value="F:zinc ion binding"/>
    <property type="evidence" value="ECO:0007669"/>
    <property type="project" value="UniProtKB-KW"/>
</dbReference>
<dbReference type="EMBL" id="BMAC01000025">
    <property type="protein sequence ID" value="GFP80989.1"/>
    <property type="molecule type" value="Genomic_DNA"/>
</dbReference>
<feature type="domain" description="RING-type" evidence="13">
    <location>
        <begin position="30"/>
        <end position="71"/>
    </location>
</feature>
<sequence length="216" mass="23255">MAQAHDPTNNPPESLSPSTNNSNEAGGFECNICFDLAQDPVITLCGHLYCWPCLYKWLRGHSQCHECPICKALIEEEKVIPLYGRGKLNPTDPRSKPVPGFEIPNWPVGLRPETAPTSEGNVASVMLGIMGGFVPVASAHNFGMYAGFGGVLSPIFGVHLNGFGHGGSPGYRYGYDGSFSGSEGQPNSGASRADDENLKKLLFLVLFCVIFTFLVM</sequence>
<name>A0A830B6U3_9LAMI</name>
<keyword evidence="11" id="KW-1133">Transmembrane helix</keyword>
<dbReference type="InterPro" id="IPR001841">
    <property type="entry name" value="Znf_RING"/>
</dbReference>
<gene>
    <name evidence="14" type="ORF">PHJA_000242200</name>
</gene>
<dbReference type="GO" id="GO:0005789">
    <property type="term" value="C:endoplasmic reticulum membrane"/>
    <property type="evidence" value="ECO:0007669"/>
    <property type="project" value="UniProtKB-SubCell"/>
</dbReference>
<dbReference type="InterPro" id="IPR045103">
    <property type="entry name" value="RNF5/RNF185-like"/>
</dbReference>
<dbReference type="InterPro" id="IPR017907">
    <property type="entry name" value="Znf_RING_CS"/>
</dbReference>
<evidence type="ECO:0000256" key="4">
    <source>
        <dbReference type="ARBA" id="ARBA00022679"/>
    </source>
</evidence>
<accession>A0A830B6U3</accession>
<evidence type="ECO:0000313" key="14">
    <source>
        <dbReference type="EMBL" id="GFP80989.1"/>
    </source>
</evidence>
<dbReference type="GO" id="GO:0006511">
    <property type="term" value="P:ubiquitin-dependent protein catabolic process"/>
    <property type="evidence" value="ECO:0007669"/>
    <property type="project" value="UniProtKB-UniRule"/>
</dbReference>
<dbReference type="Pfam" id="PF00097">
    <property type="entry name" value="zf-C3HC4"/>
    <property type="match status" value="1"/>
</dbReference>
<dbReference type="OrthoDB" id="6270329at2759"/>
<dbReference type="PANTHER" id="PTHR12313">
    <property type="entry name" value="E3 UBIQUITIN-PROTEIN LIGASE RNF5-RELATED"/>
    <property type="match status" value="1"/>
</dbReference>
<dbReference type="UniPathway" id="UPA00143"/>
<keyword evidence="4 11" id="KW-0808">Transferase</keyword>
<keyword evidence="11" id="KW-0812">Transmembrane</keyword>
<dbReference type="InterPro" id="IPR013083">
    <property type="entry name" value="Znf_RING/FYVE/PHD"/>
</dbReference>
<comment type="caution">
    <text evidence="14">The sequence shown here is derived from an EMBL/GenBank/DDBJ whole genome shotgun (WGS) entry which is preliminary data.</text>
</comment>
<evidence type="ECO:0000256" key="1">
    <source>
        <dbReference type="ARBA" id="ARBA00000900"/>
    </source>
</evidence>
<evidence type="ECO:0000313" key="15">
    <source>
        <dbReference type="Proteomes" id="UP000653305"/>
    </source>
</evidence>
<keyword evidence="11" id="KW-0256">Endoplasmic reticulum</keyword>
<evidence type="ECO:0000256" key="5">
    <source>
        <dbReference type="ARBA" id="ARBA00022723"/>
    </source>
</evidence>
<evidence type="ECO:0000256" key="6">
    <source>
        <dbReference type="ARBA" id="ARBA00022771"/>
    </source>
</evidence>
<dbReference type="CDD" id="cd16745">
    <property type="entry name" value="RING-HC_AtRMA-like"/>
    <property type="match status" value="1"/>
</dbReference>
<dbReference type="PROSITE" id="PS00518">
    <property type="entry name" value="ZF_RING_1"/>
    <property type="match status" value="1"/>
</dbReference>
<reference evidence="14" key="1">
    <citation type="submission" date="2020-07" db="EMBL/GenBank/DDBJ databases">
        <title>Ethylene signaling mediates host invasion by parasitic plants.</title>
        <authorList>
            <person name="Yoshida S."/>
        </authorList>
    </citation>
    <scope>NUCLEOTIDE SEQUENCE</scope>
    <source>
        <strain evidence="14">Okayama</strain>
    </source>
</reference>
<feature type="region of interest" description="Disordered" evidence="12">
    <location>
        <begin position="1"/>
        <end position="21"/>
    </location>
</feature>
<dbReference type="Gene3D" id="3.30.40.10">
    <property type="entry name" value="Zinc/RING finger domain, C3HC4 (zinc finger)"/>
    <property type="match status" value="1"/>
</dbReference>
<evidence type="ECO:0000256" key="8">
    <source>
        <dbReference type="ARBA" id="ARBA00022833"/>
    </source>
</evidence>
<organism evidence="14 15">
    <name type="scientific">Phtheirospermum japonicum</name>
    <dbReference type="NCBI Taxonomy" id="374723"/>
    <lineage>
        <taxon>Eukaryota</taxon>
        <taxon>Viridiplantae</taxon>
        <taxon>Streptophyta</taxon>
        <taxon>Embryophyta</taxon>
        <taxon>Tracheophyta</taxon>
        <taxon>Spermatophyta</taxon>
        <taxon>Magnoliopsida</taxon>
        <taxon>eudicotyledons</taxon>
        <taxon>Gunneridae</taxon>
        <taxon>Pentapetalae</taxon>
        <taxon>asterids</taxon>
        <taxon>lamiids</taxon>
        <taxon>Lamiales</taxon>
        <taxon>Orobanchaceae</taxon>
        <taxon>Orobanchaceae incertae sedis</taxon>
        <taxon>Phtheirospermum</taxon>
    </lineage>
</organism>
<feature type="transmembrane region" description="Helical" evidence="11">
    <location>
        <begin position="198"/>
        <end position="215"/>
    </location>
</feature>
<dbReference type="EC" id="2.3.2.27" evidence="11"/>
<evidence type="ECO:0000256" key="11">
    <source>
        <dbReference type="RuleBase" id="RU369090"/>
    </source>
</evidence>
<evidence type="ECO:0000256" key="3">
    <source>
        <dbReference type="ARBA" id="ARBA00004906"/>
    </source>
</evidence>
<dbReference type="GO" id="GO:0016567">
    <property type="term" value="P:protein ubiquitination"/>
    <property type="evidence" value="ECO:0007669"/>
    <property type="project" value="UniProtKB-UniPathway"/>
</dbReference>
<keyword evidence="8 11" id="KW-0862">Zinc</keyword>
<comment type="catalytic activity">
    <reaction evidence="1 11">
        <text>S-ubiquitinyl-[E2 ubiquitin-conjugating enzyme]-L-cysteine + [acceptor protein]-L-lysine = [E2 ubiquitin-conjugating enzyme]-L-cysteine + N(6)-ubiquitinyl-[acceptor protein]-L-lysine.</text>
        <dbReference type="EC" id="2.3.2.27"/>
    </reaction>
</comment>
<keyword evidence="6 10" id="KW-0863">Zinc-finger</keyword>
<evidence type="ECO:0000256" key="2">
    <source>
        <dbReference type="ARBA" id="ARBA00004308"/>
    </source>
</evidence>
<dbReference type="AlphaFoldDB" id="A0A830B6U3"/>
<dbReference type="InterPro" id="IPR018957">
    <property type="entry name" value="Znf_C3HC4_RING-type"/>
</dbReference>
<keyword evidence="5 11" id="KW-0479">Metal-binding</keyword>
<evidence type="ECO:0000256" key="10">
    <source>
        <dbReference type="PROSITE-ProRule" id="PRU00175"/>
    </source>
</evidence>
<evidence type="ECO:0000259" key="13">
    <source>
        <dbReference type="PROSITE" id="PS50089"/>
    </source>
</evidence>
<dbReference type="PROSITE" id="PS50089">
    <property type="entry name" value="ZF_RING_2"/>
    <property type="match status" value="1"/>
</dbReference>
<comment type="domain">
    <text evidence="11">The RING-type zinc finger domain is responsible for E3 ligase activity.</text>
</comment>
<comment type="function">
    <text evidence="11">E3 ubiquitin-protein ligase.</text>
</comment>
<evidence type="ECO:0000256" key="9">
    <source>
        <dbReference type="ARBA" id="ARBA00023136"/>
    </source>
</evidence>
<keyword evidence="7 11" id="KW-0833">Ubl conjugation pathway</keyword>
<keyword evidence="9 11" id="KW-0472">Membrane</keyword>
<protein>
    <recommendedName>
        <fullName evidence="11">E3 ubiquitin-protein ligase RMA</fullName>
        <ecNumber evidence="11">2.3.2.27</ecNumber>
    </recommendedName>
    <alternativeName>
        <fullName evidence="11">Protein RING membrane-anchor</fullName>
    </alternativeName>
    <alternativeName>
        <fullName evidence="11">RING-type E3 ubiquitin transferase RMA</fullName>
    </alternativeName>
</protein>
<proteinExistence type="predicted"/>
<dbReference type="SMART" id="SM00184">
    <property type="entry name" value="RING"/>
    <property type="match status" value="1"/>
</dbReference>
<evidence type="ECO:0000256" key="12">
    <source>
        <dbReference type="SAM" id="MobiDB-lite"/>
    </source>
</evidence>